<dbReference type="Pfam" id="PF14016">
    <property type="entry name" value="DUF4232"/>
    <property type="match status" value="1"/>
</dbReference>
<feature type="domain" description="DUF4232" evidence="1">
    <location>
        <begin position="35"/>
        <end position="171"/>
    </location>
</feature>
<gene>
    <name evidence="2" type="ORF">GCM10010468_29560</name>
</gene>
<sequence length="176" mass="17810">MLGASAAGCGAERPAPVAVPVPPVPLKTPTAAPACPPEGVVVSADEGDAAMGLRVIGVRLRNCGTEPYRVNGYPGLRLRDAEGTALKVDIGHGSGGVSRVESLGHPPRPLVLGPGESATAGIIWRNLVTDATVTATLVTSLDVVPVPDTPAQTVAVHIDLGNTGRIGVSAWRRLPG</sequence>
<reference evidence="3" key="1">
    <citation type="journal article" date="2019" name="Int. J. Syst. Evol. Microbiol.">
        <title>The Global Catalogue of Microorganisms (GCM) 10K type strain sequencing project: providing services to taxonomists for standard genome sequencing and annotation.</title>
        <authorList>
            <consortium name="The Broad Institute Genomics Platform"/>
            <consortium name="The Broad Institute Genome Sequencing Center for Infectious Disease"/>
            <person name="Wu L."/>
            <person name="Ma J."/>
        </authorList>
    </citation>
    <scope>NUCLEOTIDE SEQUENCE [LARGE SCALE GENOMIC DNA]</scope>
    <source>
        <strain evidence="3">JCM 9377</strain>
    </source>
</reference>
<organism evidence="2 3">
    <name type="scientific">Actinocorallia longicatena</name>
    <dbReference type="NCBI Taxonomy" id="111803"/>
    <lineage>
        <taxon>Bacteria</taxon>
        <taxon>Bacillati</taxon>
        <taxon>Actinomycetota</taxon>
        <taxon>Actinomycetes</taxon>
        <taxon>Streptosporangiales</taxon>
        <taxon>Thermomonosporaceae</taxon>
        <taxon>Actinocorallia</taxon>
    </lineage>
</organism>
<accession>A0ABP6Q8A4</accession>
<name>A0ABP6Q8A4_9ACTN</name>
<proteinExistence type="predicted"/>
<dbReference type="Proteomes" id="UP001501237">
    <property type="component" value="Unassembled WGS sequence"/>
</dbReference>
<evidence type="ECO:0000313" key="3">
    <source>
        <dbReference type="Proteomes" id="UP001501237"/>
    </source>
</evidence>
<comment type="caution">
    <text evidence="2">The sequence shown here is derived from an EMBL/GenBank/DDBJ whole genome shotgun (WGS) entry which is preliminary data.</text>
</comment>
<keyword evidence="3" id="KW-1185">Reference proteome</keyword>
<dbReference type="InterPro" id="IPR025326">
    <property type="entry name" value="DUF4232"/>
</dbReference>
<evidence type="ECO:0000313" key="2">
    <source>
        <dbReference type="EMBL" id="GAA3211110.1"/>
    </source>
</evidence>
<evidence type="ECO:0000259" key="1">
    <source>
        <dbReference type="Pfam" id="PF14016"/>
    </source>
</evidence>
<dbReference type="EMBL" id="BAAAUV010000006">
    <property type="protein sequence ID" value="GAA3211110.1"/>
    <property type="molecule type" value="Genomic_DNA"/>
</dbReference>
<protein>
    <recommendedName>
        <fullName evidence="1">DUF4232 domain-containing protein</fullName>
    </recommendedName>
</protein>